<accession>A0A6J7EM78</accession>
<name>A0A6J7EM78_9ZZZZ</name>
<evidence type="ECO:0000313" key="1">
    <source>
        <dbReference type="EMBL" id="CAB4883301.1"/>
    </source>
</evidence>
<dbReference type="SUPFAM" id="SSF51735">
    <property type="entry name" value="NAD(P)-binding Rossmann-fold domains"/>
    <property type="match status" value="1"/>
</dbReference>
<dbReference type="PANTHER" id="PTHR44656">
    <property type="entry name" value="DEHYDROGENASE/REDUCTASE SDR FAMILY MEMBER 12"/>
    <property type="match status" value="1"/>
</dbReference>
<sequence length="325" mass="34501">MSKPPQAGLADRLLDLAIAPGFSKLGYAARQRGFARLPDATGREVVITGASAGLGRAAARMCAEAGASVTMVSRDRGRAEGALAEVRAASTGGEVRFEECDMSILSDVRRLAAVLDASLQRVDALVLNAGVLLHERTKTADGIETAWATNVVGPYLLEELLLSQLQAAKGRVVMVTSGGAYSEGLALPDVDFAGDSYDGAAVYARTKRAQIALAQLEAERDPTRGITSHAVHPGWADTPGVQTSLPTFRKLTRPFLRSADEGADSIAWLALAPEPATSPGLLWHDRKPRPRNRIPGQADTEIQRLELDAEIRRLAGLTVRPPGRG</sequence>
<protein>
    <submittedName>
        <fullName evidence="1">Unannotated protein</fullName>
    </submittedName>
</protein>
<dbReference type="InterPro" id="IPR052992">
    <property type="entry name" value="SDR_member_12"/>
</dbReference>
<dbReference type="Pfam" id="PF00106">
    <property type="entry name" value="adh_short"/>
    <property type="match status" value="1"/>
</dbReference>
<dbReference type="Gene3D" id="3.40.50.720">
    <property type="entry name" value="NAD(P)-binding Rossmann-like Domain"/>
    <property type="match status" value="1"/>
</dbReference>
<proteinExistence type="predicted"/>
<dbReference type="InterPro" id="IPR002347">
    <property type="entry name" value="SDR_fam"/>
</dbReference>
<organism evidence="1">
    <name type="scientific">freshwater metagenome</name>
    <dbReference type="NCBI Taxonomy" id="449393"/>
    <lineage>
        <taxon>unclassified sequences</taxon>
        <taxon>metagenomes</taxon>
        <taxon>ecological metagenomes</taxon>
    </lineage>
</organism>
<dbReference type="PRINTS" id="PR00081">
    <property type="entry name" value="GDHRDH"/>
</dbReference>
<dbReference type="InterPro" id="IPR036291">
    <property type="entry name" value="NAD(P)-bd_dom_sf"/>
</dbReference>
<dbReference type="AlphaFoldDB" id="A0A6J7EM78"/>
<dbReference type="EMBL" id="CAFBLU010000061">
    <property type="protein sequence ID" value="CAB4883301.1"/>
    <property type="molecule type" value="Genomic_DNA"/>
</dbReference>
<reference evidence="1" key="1">
    <citation type="submission" date="2020-05" db="EMBL/GenBank/DDBJ databases">
        <authorList>
            <person name="Chiriac C."/>
            <person name="Salcher M."/>
            <person name="Ghai R."/>
            <person name="Kavagutti S V."/>
        </authorList>
    </citation>
    <scope>NUCLEOTIDE SEQUENCE</scope>
</reference>
<dbReference type="PANTHER" id="PTHR44656:SF7">
    <property type="entry name" value="DEHYDROGENASE_REDUCTASE SDR FAMILY MEMBER 12"/>
    <property type="match status" value="1"/>
</dbReference>
<gene>
    <name evidence="1" type="ORF">UFOPK3444_01654</name>
</gene>